<dbReference type="OrthoDB" id="5419802at2759"/>
<evidence type="ECO:0000313" key="1">
    <source>
        <dbReference type="EMBL" id="KAJ5197144.1"/>
    </source>
</evidence>
<sequence length="156" mass="17331">MPILNPCDNQQAAEPVEIEILTPPALFREKFNETTEVITIGNLKVLKLALLLNAKCWSIINRASEAKKTTDAQDIIFLLGYCAENLDRLPKASEVPSASKDIVEASIGKYGGEESWIGAELAITCRWDVSQGISLSQYFVSNRWESLSISKTWLPM</sequence>
<evidence type="ECO:0000313" key="2">
    <source>
        <dbReference type="Proteomes" id="UP001150942"/>
    </source>
</evidence>
<name>A0A9W9JHQ7_9EURO</name>
<keyword evidence="2" id="KW-1185">Reference proteome</keyword>
<dbReference type="Proteomes" id="UP001150942">
    <property type="component" value="Unassembled WGS sequence"/>
</dbReference>
<comment type="caution">
    <text evidence="1">The sequence shown here is derived from an EMBL/GenBank/DDBJ whole genome shotgun (WGS) entry which is preliminary data.</text>
</comment>
<protein>
    <submittedName>
        <fullName evidence="1">Uncharacterized protein</fullName>
    </submittedName>
</protein>
<reference evidence="1" key="2">
    <citation type="journal article" date="2023" name="IMA Fungus">
        <title>Comparative genomic study of the Penicillium genus elucidates a diverse pangenome and 15 lateral gene transfer events.</title>
        <authorList>
            <person name="Petersen C."/>
            <person name="Sorensen T."/>
            <person name="Nielsen M.R."/>
            <person name="Sondergaard T.E."/>
            <person name="Sorensen J.L."/>
            <person name="Fitzpatrick D.A."/>
            <person name="Frisvad J.C."/>
            <person name="Nielsen K.L."/>
        </authorList>
    </citation>
    <scope>NUCLEOTIDE SEQUENCE</scope>
    <source>
        <strain evidence="1">IBT 20477</strain>
    </source>
</reference>
<proteinExistence type="predicted"/>
<gene>
    <name evidence="1" type="ORF">N7449_007623</name>
</gene>
<organism evidence="1 2">
    <name type="scientific">Penicillium cf. viridicatum</name>
    <dbReference type="NCBI Taxonomy" id="2972119"/>
    <lineage>
        <taxon>Eukaryota</taxon>
        <taxon>Fungi</taxon>
        <taxon>Dikarya</taxon>
        <taxon>Ascomycota</taxon>
        <taxon>Pezizomycotina</taxon>
        <taxon>Eurotiomycetes</taxon>
        <taxon>Eurotiomycetidae</taxon>
        <taxon>Eurotiales</taxon>
        <taxon>Aspergillaceae</taxon>
        <taxon>Penicillium</taxon>
    </lineage>
</organism>
<dbReference type="EMBL" id="JAPQKQ010000005">
    <property type="protein sequence ID" value="KAJ5197144.1"/>
    <property type="molecule type" value="Genomic_DNA"/>
</dbReference>
<reference evidence="1" key="1">
    <citation type="submission" date="2022-11" db="EMBL/GenBank/DDBJ databases">
        <authorList>
            <person name="Petersen C."/>
        </authorList>
    </citation>
    <scope>NUCLEOTIDE SEQUENCE</scope>
    <source>
        <strain evidence="1">IBT 20477</strain>
    </source>
</reference>
<dbReference type="AlphaFoldDB" id="A0A9W9JHQ7"/>
<accession>A0A9W9JHQ7</accession>